<organism evidence="1">
    <name type="scientific">Anguilla anguilla</name>
    <name type="common">European freshwater eel</name>
    <name type="synonym">Muraena anguilla</name>
    <dbReference type="NCBI Taxonomy" id="7936"/>
    <lineage>
        <taxon>Eukaryota</taxon>
        <taxon>Metazoa</taxon>
        <taxon>Chordata</taxon>
        <taxon>Craniata</taxon>
        <taxon>Vertebrata</taxon>
        <taxon>Euteleostomi</taxon>
        <taxon>Actinopterygii</taxon>
        <taxon>Neopterygii</taxon>
        <taxon>Teleostei</taxon>
        <taxon>Anguilliformes</taxon>
        <taxon>Anguillidae</taxon>
        <taxon>Anguilla</taxon>
    </lineage>
</organism>
<dbReference type="EMBL" id="GBXM01044372">
    <property type="protein sequence ID" value="JAH64205.1"/>
    <property type="molecule type" value="Transcribed_RNA"/>
</dbReference>
<evidence type="ECO:0000313" key="1">
    <source>
        <dbReference type="EMBL" id="JAH64205.1"/>
    </source>
</evidence>
<dbReference type="AlphaFoldDB" id="A0A0E9UG12"/>
<accession>A0A0E9UG12</accession>
<sequence length="30" mass="3232">MRALKYPAASNNSRISVSFDVLSSSSRVST</sequence>
<reference evidence="1" key="1">
    <citation type="submission" date="2014-11" db="EMBL/GenBank/DDBJ databases">
        <authorList>
            <person name="Amaro Gonzalez C."/>
        </authorList>
    </citation>
    <scope>NUCLEOTIDE SEQUENCE</scope>
</reference>
<reference evidence="1" key="2">
    <citation type="journal article" date="2015" name="Fish Shellfish Immunol.">
        <title>Early steps in the European eel (Anguilla anguilla)-Vibrio vulnificus interaction in the gills: Role of the RtxA13 toxin.</title>
        <authorList>
            <person name="Callol A."/>
            <person name="Pajuelo D."/>
            <person name="Ebbesson L."/>
            <person name="Teles M."/>
            <person name="MacKenzie S."/>
            <person name="Amaro C."/>
        </authorList>
    </citation>
    <scope>NUCLEOTIDE SEQUENCE</scope>
</reference>
<protein>
    <submittedName>
        <fullName evidence="1">Uncharacterized protein</fullName>
    </submittedName>
</protein>
<name>A0A0E9UG12_ANGAN</name>
<proteinExistence type="predicted"/>